<keyword evidence="3" id="KW-1185">Reference proteome</keyword>
<evidence type="ECO:0000313" key="3">
    <source>
        <dbReference type="Proteomes" id="UP000237631"/>
    </source>
</evidence>
<comment type="caution">
    <text evidence="2">The sequence shown here is derived from an EMBL/GenBank/DDBJ whole genome shotgun (WGS) entry which is preliminary data.</text>
</comment>
<name>A0A2S6BU76_9PEZI</name>
<feature type="compositionally biased region" description="Acidic residues" evidence="1">
    <location>
        <begin position="116"/>
        <end position="141"/>
    </location>
</feature>
<feature type="region of interest" description="Disordered" evidence="1">
    <location>
        <begin position="113"/>
        <end position="141"/>
    </location>
</feature>
<gene>
    <name evidence="2" type="ORF">CBER1_07545</name>
</gene>
<accession>A0A2S6BU76</accession>
<dbReference type="Proteomes" id="UP000237631">
    <property type="component" value="Unassembled WGS sequence"/>
</dbReference>
<sequence>MSSTAAPGLSEARSMCCQEYLGALAFYYQKECPQTVETAKANLKWRTLPAYWHIKNCILVSTCTTDIWEGERYRIAAERVWKNVKEQSSRDHKHEQFMLERLRSILDELKERLERLEDEEDEEESEEESEEGTEDVDEDED</sequence>
<dbReference type="EMBL" id="PNEN01001768">
    <property type="protein sequence ID" value="PPJ51033.1"/>
    <property type="molecule type" value="Genomic_DNA"/>
</dbReference>
<reference evidence="3" key="1">
    <citation type="journal article" date="2017" name="bioRxiv">
        <title>Conservation of a gene cluster reveals novel cercosporin biosynthetic mechanisms and extends production to the genus Colletotrichum.</title>
        <authorList>
            <person name="de Jonge R."/>
            <person name="Ebert M.K."/>
            <person name="Huitt-Roehl C.R."/>
            <person name="Pal P."/>
            <person name="Suttle J.C."/>
            <person name="Spanner R.E."/>
            <person name="Neubauer J.D."/>
            <person name="Jurick W.M.II."/>
            <person name="Stott K.A."/>
            <person name="Secor G.A."/>
            <person name="Thomma B.P.H.J."/>
            <person name="Van de Peer Y."/>
            <person name="Townsend C.A."/>
            <person name="Bolton M.D."/>
        </authorList>
    </citation>
    <scope>NUCLEOTIDE SEQUENCE [LARGE SCALE GENOMIC DNA]</scope>
    <source>
        <strain evidence="3">CBS538.71</strain>
    </source>
</reference>
<evidence type="ECO:0000256" key="1">
    <source>
        <dbReference type="SAM" id="MobiDB-lite"/>
    </source>
</evidence>
<protein>
    <submittedName>
        <fullName evidence="2">Uncharacterized protein</fullName>
    </submittedName>
</protein>
<dbReference type="AlphaFoldDB" id="A0A2S6BU76"/>
<organism evidence="2 3">
    <name type="scientific">Cercospora berteroae</name>
    <dbReference type="NCBI Taxonomy" id="357750"/>
    <lineage>
        <taxon>Eukaryota</taxon>
        <taxon>Fungi</taxon>
        <taxon>Dikarya</taxon>
        <taxon>Ascomycota</taxon>
        <taxon>Pezizomycotina</taxon>
        <taxon>Dothideomycetes</taxon>
        <taxon>Dothideomycetidae</taxon>
        <taxon>Mycosphaerellales</taxon>
        <taxon>Mycosphaerellaceae</taxon>
        <taxon>Cercospora</taxon>
    </lineage>
</organism>
<proteinExistence type="predicted"/>
<evidence type="ECO:0000313" key="2">
    <source>
        <dbReference type="EMBL" id="PPJ51033.1"/>
    </source>
</evidence>